<dbReference type="AlphaFoldDB" id="A0A915CX51"/>
<name>A0A915CX51_9BILA</name>
<feature type="region of interest" description="Disordered" evidence="1">
    <location>
        <begin position="69"/>
        <end position="88"/>
    </location>
</feature>
<evidence type="ECO:0000256" key="1">
    <source>
        <dbReference type="SAM" id="MobiDB-lite"/>
    </source>
</evidence>
<dbReference type="WBParaSite" id="jg13529">
    <property type="protein sequence ID" value="jg13529"/>
    <property type="gene ID" value="jg13529"/>
</dbReference>
<dbReference type="Proteomes" id="UP000887574">
    <property type="component" value="Unplaced"/>
</dbReference>
<proteinExistence type="predicted"/>
<protein>
    <submittedName>
        <fullName evidence="3">Uncharacterized protein</fullName>
    </submittedName>
</protein>
<organism evidence="2 3">
    <name type="scientific">Ditylenchus dipsaci</name>
    <dbReference type="NCBI Taxonomy" id="166011"/>
    <lineage>
        <taxon>Eukaryota</taxon>
        <taxon>Metazoa</taxon>
        <taxon>Ecdysozoa</taxon>
        <taxon>Nematoda</taxon>
        <taxon>Chromadorea</taxon>
        <taxon>Rhabditida</taxon>
        <taxon>Tylenchina</taxon>
        <taxon>Tylenchomorpha</taxon>
        <taxon>Sphaerularioidea</taxon>
        <taxon>Anguinidae</taxon>
        <taxon>Anguininae</taxon>
        <taxon>Ditylenchus</taxon>
    </lineage>
</organism>
<evidence type="ECO:0000313" key="2">
    <source>
        <dbReference type="Proteomes" id="UP000887574"/>
    </source>
</evidence>
<sequence>MANTKNKHNEDDVVWRIKFAGNDIMYYKVEGIERTPHRQCWQSASLRLRSDSAPAPSWSQIRSEKFAPTEPEAGAGNFEMPALLTGAF</sequence>
<evidence type="ECO:0000313" key="3">
    <source>
        <dbReference type="WBParaSite" id="jg13529"/>
    </source>
</evidence>
<reference evidence="3" key="1">
    <citation type="submission" date="2022-11" db="UniProtKB">
        <authorList>
            <consortium name="WormBaseParasite"/>
        </authorList>
    </citation>
    <scope>IDENTIFICATION</scope>
</reference>
<keyword evidence="2" id="KW-1185">Reference proteome</keyword>
<accession>A0A915CX51</accession>